<protein>
    <submittedName>
        <fullName evidence="2">Lacal_2735 family protein</fullName>
    </submittedName>
</protein>
<dbReference type="Proteomes" id="UP000447545">
    <property type="component" value="Unassembled WGS sequence"/>
</dbReference>
<dbReference type="AlphaFoldDB" id="A0A7K1GGP1"/>
<dbReference type="NCBIfam" id="NF033487">
    <property type="entry name" value="Lacal_2735_fam"/>
    <property type="match status" value="1"/>
</dbReference>
<keyword evidence="1" id="KW-0175">Coiled coil</keyword>
<organism evidence="2 3">
    <name type="scientific">Winogradskyella ouciana</name>
    <dbReference type="NCBI Taxonomy" id="2608631"/>
    <lineage>
        <taxon>Bacteria</taxon>
        <taxon>Pseudomonadati</taxon>
        <taxon>Bacteroidota</taxon>
        <taxon>Flavobacteriia</taxon>
        <taxon>Flavobacteriales</taxon>
        <taxon>Flavobacteriaceae</taxon>
        <taxon>Winogradskyella</taxon>
    </lineage>
</organism>
<evidence type="ECO:0000313" key="2">
    <source>
        <dbReference type="EMBL" id="MTE28271.1"/>
    </source>
</evidence>
<accession>A0A7K1GGP1</accession>
<dbReference type="RefSeq" id="WP_162306997.1">
    <property type="nucleotide sequence ID" value="NZ_OZ260095.1"/>
</dbReference>
<keyword evidence="3" id="KW-1185">Reference proteome</keyword>
<name>A0A7K1GGP1_9FLAO</name>
<comment type="caution">
    <text evidence="2">The sequence shown here is derived from an EMBL/GenBank/DDBJ whole genome shotgun (WGS) entry which is preliminary data.</text>
</comment>
<sequence>MANLDRLLQKKTKLKQQYKQLIEDAYNLRQTDHALSDFSEYQATKVLNKINKLKFMLRDSKLKAN</sequence>
<dbReference type="EMBL" id="WJYA01000010">
    <property type="protein sequence ID" value="MTE28271.1"/>
    <property type="molecule type" value="Genomic_DNA"/>
</dbReference>
<reference evidence="2 3" key="1">
    <citation type="submission" date="2019-11" db="EMBL/GenBank/DDBJ databases">
        <title>Winogradskyella ouciana sp. nov., isolated from the hadal seawater of the Mariana Trench.</title>
        <authorList>
            <person name="Liu R."/>
        </authorList>
    </citation>
    <scope>NUCLEOTIDE SEQUENCE [LARGE SCALE GENOMIC DNA]</scope>
    <source>
        <strain evidence="2 3">ZXX205</strain>
    </source>
</reference>
<evidence type="ECO:0000256" key="1">
    <source>
        <dbReference type="SAM" id="Coils"/>
    </source>
</evidence>
<gene>
    <name evidence="2" type="ORF">F1003_15145</name>
</gene>
<dbReference type="InterPro" id="IPR045493">
    <property type="entry name" value="DUF6435"/>
</dbReference>
<proteinExistence type="predicted"/>
<feature type="coiled-coil region" evidence="1">
    <location>
        <begin position="1"/>
        <end position="31"/>
    </location>
</feature>
<evidence type="ECO:0000313" key="3">
    <source>
        <dbReference type="Proteomes" id="UP000447545"/>
    </source>
</evidence>